<evidence type="ECO:0000256" key="1">
    <source>
        <dbReference type="ARBA" id="ARBA00004651"/>
    </source>
</evidence>
<reference evidence="8 9" key="1">
    <citation type="journal article" date="2012" name="FEBS Lett.">
        <title>Anammox organism KSU-1 expresses a NirK-type copper-containing nitrite reductase instead of a NirS-type with cytochrome cd1.</title>
        <authorList>
            <person name="Hira D."/>
            <person name="Toh H."/>
            <person name="Migita C.T."/>
            <person name="Okubo H."/>
            <person name="Nishiyama T."/>
            <person name="Hattori M."/>
            <person name="Furukawa K."/>
            <person name="Fujii T."/>
        </authorList>
    </citation>
    <scope>NUCLEOTIDE SEQUENCE [LARGE SCALE GENOMIC DNA]</scope>
</reference>
<feature type="region of interest" description="Disordered" evidence="6">
    <location>
        <begin position="302"/>
        <end position="327"/>
    </location>
</feature>
<evidence type="ECO:0000313" key="9">
    <source>
        <dbReference type="Proteomes" id="UP000002985"/>
    </source>
</evidence>
<dbReference type="NCBIfam" id="TIGR00765">
    <property type="entry name" value="yihY_not_rbn"/>
    <property type="match status" value="1"/>
</dbReference>
<keyword evidence="2" id="KW-1003">Cell membrane</keyword>
<evidence type="ECO:0000256" key="3">
    <source>
        <dbReference type="ARBA" id="ARBA00022692"/>
    </source>
</evidence>
<dbReference type="EMBL" id="BAFH01000003">
    <property type="protein sequence ID" value="GAB61796.1"/>
    <property type="molecule type" value="Genomic_DNA"/>
</dbReference>
<dbReference type="eggNOG" id="COG1295">
    <property type="taxonomic scope" value="Bacteria"/>
</dbReference>
<feature type="transmembrane region" description="Helical" evidence="7">
    <location>
        <begin position="141"/>
        <end position="160"/>
    </location>
</feature>
<protein>
    <submittedName>
        <fullName evidence="8">Ribonuclease</fullName>
    </submittedName>
</protein>
<keyword evidence="5 7" id="KW-0472">Membrane</keyword>
<dbReference type="InterPro" id="IPR017039">
    <property type="entry name" value="Virul_fac_BrkB"/>
</dbReference>
<evidence type="ECO:0000313" key="8">
    <source>
        <dbReference type="EMBL" id="GAB61796.1"/>
    </source>
</evidence>
<comment type="caution">
    <text evidence="8">The sequence shown here is derived from an EMBL/GenBank/DDBJ whole genome shotgun (WGS) entry which is preliminary data.</text>
</comment>
<feature type="transmembrane region" description="Helical" evidence="7">
    <location>
        <begin position="33"/>
        <end position="55"/>
    </location>
</feature>
<dbReference type="AlphaFoldDB" id="I3IJA1"/>
<feature type="transmembrane region" description="Helical" evidence="7">
    <location>
        <begin position="180"/>
        <end position="202"/>
    </location>
</feature>
<dbReference type="OrthoDB" id="9797028at2"/>
<dbReference type="GO" id="GO:0005886">
    <property type="term" value="C:plasma membrane"/>
    <property type="evidence" value="ECO:0007669"/>
    <property type="project" value="UniProtKB-SubCell"/>
</dbReference>
<feature type="transmembrane region" description="Helical" evidence="7">
    <location>
        <begin position="93"/>
        <end position="113"/>
    </location>
</feature>
<keyword evidence="3 7" id="KW-0812">Transmembrane</keyword>
<evidence type="ECO:0000256" key="4">
    <source>
        <dbReference type="ARBA" id="ARBA00022989"/>
    </source>
</evidence>
<name>I3IJA1_9BACT</name>
<evidence type="ECO:0000256" key="6">
    <source>
        <dbReference type="SAM" id="MobiDB-lite"/>
    </source>
</evidence>
<organism evidence="8 9">
    <name type="scientific">Candidatus Jettenia caeni</name>
    <dbReference type="NCBI Taxonomy" id="247490"/>
    <lineage>
        <taxon>Bacteria</taxon>
        <taxon>Pseudomonadati</taxon>
        <taxon>Planctomycetota</taxon>
        <taxon>Candidatus Brocadiia</taxon>
        <taxon>Candidatus Brocadiales</taxon>
        <taxon>Candidatus Brocadiaceae</taxon>
        <taxon>Candidatus Jettenia</taxon>
    </lineage>
</organism>
<sequence>MRFAKLKSVIEFIKTIFSEFGEDKASRLAAAMAYYAVFSLAPLLIIAIAIIGFVFGKEAAQGKIVEQMQGLVGESGAKVMQSMIEAASKPKSGLIATIVGVAALMYGAGKLFAQLQDALNTIWEVVPKPGRGIMSIVRERSLSLTLVLGTGFLLLVSLILTAGLEAFGEYLIGILPGLDYILQILNLAISFAIVTLLFAMIFKLLPDVKIAWNDVWIGAVTTAVLFVIGKYLIGLYLGRSSTASAYGAAGSFIIILLWNYYATMILLLGAEFTQVYANKYGSRVAPAEHAIPITDEMRSEQGIPRTKDVKTRPTGRREVPRPAYAHERRESYAEGVLSSEKPRSDSYALGFLCFIAGMALGNRNGRKVGVTKEPTKK</sequence>
<evidence type="ECO:0000256" key="5">
    <source>
        <dbReference type="ARBA" id="ARBA00023136"/>
    </source>
</evidence>
<keyword evidence="4 7" id="KW-1133">Transmembrane helix</keyword>
<dbReference type="PANTHER" id="PTHR30213:SF1">
    <property type="entry name" value="INNER MEMBRANE PROTEIN YHJD"/>
    <property type="match status" value="1"/>
</dbReference>
<dbReference type="Pfam" id="PF03631">
    <property type="entry name" value="Virul_fac_BrkB"/>
    <property type="match status" value="1"/>
</dbReference>
<dbReference type="PANTHER" id="PTHR30213">
    <property type="entry name" value="INNER MEMBRANE PROTEIN YHJD"/>
    <property type="match status" value="1"/>
</dbReference>
<comment type="subcellular location">
    <subcellularLocation>
        <location evidence="1">Cell membrane</location>
        <topology evidence="1">Multi-pass membrane protein</topology>
    </subcellularLocation>
</comment>
<evidence type="ECO:0000256" key="7">
    <source>
        <dbReference type="SAM" id="Phobius"/>
    </source>
</evidence>
<feature type="transmembrane region" description="Helical" evidence="7">
    <location>
        <begin position="214"/>
        <end position="233"/>
    </location>
</feature>
<gene>
    <name evidence="8" type="ORF">KSU1_C0200</name>
</gene>
<proteinExistence type="predicted"/>
<dbReference type="Proteomes" id="UP000002985">
    <property type="component" value="Unassembled WGS sequence"/>
</dbReference>
<evidence type="ECO:0000256" key="2">
    <source>
        <dbReference type="ARBA" id="ARBA00022475"/>
    </source>
</evidence>
<feature type="transmembrane region" description="Helical" evidence="7">
    <location>
        <begin position="245"/>
        <end position="270"/>
    </location>
</feature>
<accession>I3IJA1</accession>
<keyword evidence="9" id="KW-1185">Reference proteome</keyword>